<dbReference type="PANTHER" id="PTHR40465:SF1">
    <property type="entry name" value="DUF6534 DOMAIN-CONTAINING PROTEIN"/>
    <property type="match status" value="1"/>
</dbReference>
<protein>
    <recommendedName>
        <fullName evidence="2">DUF6534 domain-containing protein</fullName>
    </recommendedName>
</protein>
<evidence type="ECO:0000313" key="4">
    <source>
        <dbReference type="Proteomes" id="UP000218334"/>
    </source>
</evidence>
<feature type="transmembrane region" description="Helical" evidence="1">
    <location>
        <begin position="94"/>
        <end position="114"/>
    </location>
</feature>
<name>A0A2H3C0Q2_9AGAR</name>
<evidence type="ECO:0000256" key="1">
    <source>
        <dbReference type="SAM" id="Phobius"/>
    </source>
</evidence>
<gene>
    <name evidence="3" type="ORF">ARMSODRAFT_970103</name>
</gene>
<keyword evidence="1" id="KW-0472">Membrane</keyword>
<keyword evidence="1" id="KW-1133">Transmembrane helix</keyword>
<proteinExistence type="predicted"/>
<organism evidence="3 4">
    <name type="scientific">Armillaria solidipes</name>
    <dbReference type="NCBI Taxonomy" id="1076256"/>
    <lineage>
        <taxon>Eukaryota</taxon>
        <taxon>Fungi</taxon>
        <taxon>Dikarya</taxon>
        <taxon>Basidiomycota</taxon>
        <taxon>Agaricomycotina</taxon>
        <taxon>Agaricomycetes</taxon>
        <taxon>Agaricomycetidae</taxon>
        <taxon>Agaricales</taxon>
        <taxon>Marasmiineae</taxon>
        <taxon>Physalacriaceae</taxon>
        <taxon>Armillaria</taxon>
    </lineage>
</organism>
<evidence type="ECO:0000259" key="2">
    <source>
        <dbReference type="Pfam" id="PF20152"/>
    </source>
</evidence>
<sequence length="335" mass="37490">MSSSNPSQSVINVTFGPLVTGVWMQQLLMGFILAQMADYYRDHFTHDTLFNKTIVSLLLFFNLFIGGLDFHVLYRTSVLGYGNYEAFDLQQWTMWTEPGFTAIVGFVAQVFFLVRCWRITRSTIIVVLLTVLVLFSFGSGLAVCGSFIEKKRFSLLGQFSLPITLWLISTSVADIGIAGVLVFYLLKSRTTFKKTDRVIYRLIQTSMETSAFTALIAILNLILFLPLQNTAYHLLPQFSMSRVYTLTVMVTLLSRTSLRAILDSTGHASFATAIRDATRNPTHGGIMVGVSTTVMNDASDLETENSKNAHDIELSSVVVERGDRPQWESKGNLRL</sequence>
<keyword evidence="4" id="KW-1185">Reference proteome</keyword>
<dbReference type="AlphaFoldDB" id="A0A2H3C0Q2"/>
<evidence type="ECO:0000313" key="3">
    <source>
        <dbReference type="EMBL" id="PBK75450.1"/>
    </source>
</evidence>
<dbReference type="PANTHER" id="PTHR40465">
    <property type="entry name" value="CHROMOSOME 1, WHOLE GENOME SHOTGUN SEQUENCE"/>
    <property type="match status" value="1"/>
</dbReference>
<keyword evidence="1" id="KW-0812">Transmembrane</keyword>
<dbReference type="InterPro" id="IPR045339">
    <property type="entry name" value="DUF6534"/>
</dbReference>
<feature type="domain" description="DUF6534" evidence="2">
    <location>
        <begin position="171"/>
        <end position="256"/>
    </location>
</feature>
<accession>A0A2H3C0Q2</accession>
<feature type="transmembrane region" description="Helical" evidence="1">
    <location>
        <begin position="126"/>
        <end position="148"/>
    </location>
</feature>
<feature type="transmembrane region" description="Helical" evidence="1">
    <location>
        <begin position="15"/>
        <end position="34"/>
    </location>
</feature>
<dbReference type="Pfam" id="PF20152">
    <property type="entry name" value="DUF6534"/>
    <property type="match status" value="1"/>
</dbReference>
<feature type="transmembrane region" description="Helical" evidence="1">
    <location>
        <begin position="163"/>
        <end position="186"/>
    </location>
</feature>
<dbReference type="EMBL" id="KZ293417">
    <property type="protein sequence ID" value="PBK75450.1"/>
    <property type="molecule type" value="Genomic_DNA"/>
</dbReference>
<feature type="transmembrane region" description="Helical" evidence="1">
    <location>
        <begin position="207"/>
        <end position="228"/>
    </location>
</feature>
<dbReference type="Proteomes" id="UP000218334">
    <property type="component" value="Unassembled WGS sequence"/>
</dbReference>
<reference evidence="4" key="1">
    <citation type="journal article" date="2017" name="Nat. Ecol. Evol.">
        <title>Genome expansion and lineage-specific genetic innovations in the forest pathogenic fungi Armillaria.</title>
        <authorList>
            <person name="Sipos G."/>
            <person name="Prasanna A.N."/>
            <person name="Walter M.C."/>
            <person name="O'Connor E."/>
            <person name="Balint B."/>
            <person name="Krizsan K."/>
            <person name="Kiss B."/>
            <person name="Hess J."/>
            <person name="Varga T."/>
            <person name="Slot J."/>
            <person name="Riley R."/>
            <person name="Boka B."/>
            <person name="Rigling D."/>
            <person name="Barry K."/>
            <person name="Lee J."/>
            <person name="Mihaltcheva S."/>
            <person name="LaButti K."/>
            <person name="Lipzen A."/>
            <person name="Waldron R."/>
            <person name="Moloney N.M."/>
            <person name="Sperisen C."/>
            <person name="Kredics L."/>
            <person name="Vagvoelgyi C."/>
            <person name="Patrignani A."/>
            <person name="Fitzpatrick D."/>
            <person name="Nagy I."/>
            <person name="Doyle S."/>
            <person name="Anderson J.B."/>
            <person name="Grigoriev I.V."/>
            <person name="Gueldener U."/>
            <person name="Muensterkoetter M."/>
            <person name="Nagy L.G."/>
        </authorList>
    </citation>
    <scope>NUCLEOTIDE SEQUENCE [LARGE SCALE GENOMIC DNA]</scope>
    <source>
        <strain evidence="4">28-4</strain>
    </source>
</reference>
<feature type="transmembrane region" description="Helical" evidence="1">
    <location>
        <begin position="54"/>
        <end position="74"/>
    </location>
</feature>
<dbReference type="STRING" id="1076256.A0A2H3C0Q2"/>